<keyword evidence="1" id="KW-1133">Transmembrane helix</keyword>
<accession>A0A1H3ZG99</accession>
<dbReference type="InterPro" id="IPR006860">
    <property type="entry name" value="FecR"/>
</dbReference>
<reference evidence="5" key="1">
    <citation type="submission" date="2016-10" db="EMBL/GenBank/DDBJ databases">
        <authorList>
            <person name="Varghese N."/>
            <person name="Submissions S."/>
        </authorList>
    </citation>
    <scope>NUCLEOTIDE SEQUENCE [LARGE SCALE GENOMIC DNA]</scope>
    <source>
        <strain evidence="5">DSM 23920</strain>
    </source>
</reference>
<evidence type="ECO:0000256" key="1">
    <source>
        <dbReference type="SAM" id="Phobius"/>
    </source>
</evidence>
<dbReference type="Pfam" id="PF16344">
    <property type="entry name" value="FecR_C"/>
    <property type="match status" value="1"/>
</dbReference>
<dbReference type="Gene3D" id="2.60.120.1440">
    <property type="match status" value="1"/>
</dbReference>
<dbReference type="EMBL" id="FNRL01000004">
    <property type="protein sequence ID" value="SEA22773.1"/>
    <property type="molecule type" value="Genomic_DNA"/>
</dbReference>
<evidence type="ECO:0000259" key="2">
    <source>
        <dbReference type="Pfam" id="PF04773"/>
    </source>
</evidence>
<feature type="domain" description="Protein FecR C-terminal" evidence="3">
    <location>
        <begin position="251"/>
        <end position="316"/>
    </location>
</feature>
<evidence type="ECO:0000259" key="3">
    <source>
        <dbReference type="Pfam" id="PF16344"/>
    </source>
</evidence>
<keyword evidence="5" id="KW-1185">Reference proteome</keyword>
<organism evidence="4 5">
    <name type="scientific">Chitinophaga terrae</name>
    <name type="common">ex Kim and Jung 2007</name>
    <dbReference type="NCBI Taxonomy" id="408074"/>
    <lineage>
        <taxon>Bacteria</taxon>
        <taxon>Pseudomonadati</taxon>
        <taxon>Bacteroidota</taxon>
        <taxon>Chitinophagia</taxon>
        <taxon>Chitinophagales</taxon>
        <taxon>Chitinophagaceae</taxon>
        <taxon>Chitinophaga</taxon>
    </lineage>
</organism>
<dbReference type="GO" id="GO:0016989">
    <property type="term" value="F:sigma factor antagonist activity"/>
    <property type="evidence" value="ECO:0007669"/>
    <property type="project" value="TreeGrafter"/>
</dbReference>
<keyword evidence="1" id="KW-0812">Transmembrane</keyword>
<dbReference type="InterPro" id="IPR032508">
    <property type="entry name" value="FecR_C"/>
</dbReference>
<dbReference type="Proteomes" id="UP000199656">
    <property type="component" value="Unassembled WGS sequence"/>
</dbReference>
<dbReference type="PIRSF" id="PIRSF018266">
    <property type="entry name" value="FecR"/>
    <property type="match status" value="1"/>
</dbReference>
<evidence type="ECO:0000313" key="5">
    <source>
        <dbReference type="Proteomes" id="UP000199656"/>
    </source>
</evidence>
<name>A0A1H3ZG99_9BACT</name>
<evidence type="ECO:0000313" key="4">
    <source>
        <dbReference type="EMBL" id="SEA22773.1"/>
    </source>
</evidence>
<dbReference type="InterPro" id="IPR012373">
    <property type="entry name" value="Ferrdict_sens_TM"/>
</dbReference>
<protein>
    <submittedName>
        <fullName evidence="4">FecR family protein</fullName>
    </submittedName>
</protein>
<dbReference type="Gene3D" id="3.55.50.30">
    <property type="match status" value="1"/>
</dbReference>
<dbReference type="RefSeq" id="WP_089759684.1">
    <property type="nucleotide sequence ID" value="NZ_BKAT01000005.1"/>
</dbReference>
<proteinExistence type="predicted"/>
<keyword evidence="1" id="KW-0472">Membrane</keyword>
<feature type="transmembrane region" description="Helical" evidence="1">
    <location>
        <begin position="77"/>
        <end position="98"/>
    </location>
</feature>
<dbReference type="PANTHER" id="PTHR30273:SF2">
    <property type="entry name" value="PROTEIN FECR"/>
    <property type="match status" value="1"/>
</dbReference>
<gene>
    <name evidence="4" type="ORF">SAMN05660909_01211</name>
</gene>
<feature type="domain" description="FecR protein" evidence="2">
    <location>
        <begin position="113"/>
        <end position="206"/>
    </location>
</feature>
<dbReference type="PANTHER" id="PTHR30273">
    <property type="entry name" value="PERIPLASMIC SIGNAL SENSOR AND SIGMA FACTOR ACTIVATOR FECR-RELATED"/>
    <property type="match status" value="1"/>
</dbReference>
<dbReference type="STRING" id="408074.SAMN05660909_01211"/>
<dbReference type="AlphaFoldDB" id="A0A1H3ZG99"/>
<dbReference type="OrthoDB" id="697544at2"/>
<dbReference type="Pfam" id="PF04773">
    <property type="entry name" value="FecR"/>
    <property type="match status" value="1"/>
</dbReference>
<sequence>MNNTELKALIAKYLDGLATAEEKQRVEAWYQSFDTEQGLTDQLDAQQQEALQQQMYGQIDQAIASQSKGGRGLFIRYRYLVAAAAMLLLVIAGGALYYSRKQPAAQPIVMATATGNNIARKVKLPDGSLMWLNANSKVKFEQGRTADSKREVWISGEAYFEVQQQTNLPFLVHAGDITVQVLGTSFNVDAYESAKLVAVTVNSGKVAVNRDQSQKAVLLPDEQLVYDLSNASFVKKQVSAKDMVTWTTGQLIFKKQLFKDIAARLERRYNVHIEFDNEEVANGLLTASFDEQVALPEVLDMLCRVYRYSWRKENNVYRISGMPVH</sequence>